<protein>
    <submittedName>
        <fullName evidence="2">Uncharacterized protein</fullName>
    </submittedName>
</protein>
<organism evidence="2">
    <name type="scientific">Rhizophora mucronata</name>
    <name type="common">Asiatic mangrove</name>
    <dbReference type="NCBI Taxonomy" id="61149"/>
    <lineage>
        <taxon>Eukaryota</taxon>
        <taxon>Viridiplantae</taxon>
        <taxon>Streptophyta</taxon>
        <taxon>Embryophyta</taxon>
        <taxon>Tracheophyta</taxon>
        <taxon>Spermatophyta</taxon>
        <taxon>Magnoliopsida</taxon>
        <taxon>eudicotyledons</taxon>
        <taxon>Gunneridae</taxon>
        <taxon>Pentapetalae</taxon>
        <taxon>rosids</taxon>
        <taxon>fabids</taxon>
        <taxon>Malpighiales</taxon>
        <taxon>Rhizophoraceae</taxon>
        <taxon>Rhizophora</taxon>
    </lineage>
</organism>
<name>A0A2P2NX83_RHIMU</name>
<keyword evidence="1" id="KW-0472">Membrane</keyword>
<evidence type="ECO:0000313" key="2">
    <source>
        <dbReference type="EMBL" id="MBX47127.1"/>
    </source>
</evidence>
<evidence type="ECO:0000256" key="1">
    <source>
        <dbReference type="SAM" id="Phobius"/>
    </source>
</evidence>
<keyword evidence="1" id="KW-1133">Transmembrane helix</keyword>
<accession>A0A2P2NX83</accession>
<dbReference type="EMBL" id="GGEC01066643">
    <property type="protein sequence ID" value="MBX47127.1"/>
    <property type="molecule type" value="Transcribed_RNA"/>
</dbReference>
<dbReference type="AlphaFoldDB" id="A0A2P2NX83"/>
<reference evidence="2" key="1">
    <citation type="submission" date="2018-02" db="EMBL/GenBank/DDBJ databases">
        <title>Rhizophora mucronata_Transcriptome.</title>
        <authorList>
            <person name="Meera S.P."/>
            <person name="Sreeshan A."/>
            <person name="Augustine A."/>
        </authorList>
    </citation>
    <scope>NUCLEOTIDE SEQUENCE</scope>
    <source>
        <tissue evidence="2">Leaf</tissue>
    </source>
</reference>
<keyword evidence="1" id="KW-0812">Transmembrane</keyword>
<feature type="transmembrane region" description="Helical" evidence="1">
    <location>
        <begin position="32"/>
        <end position="54"/>
    </location>
</feature>
<proteinExistence type="predicted"/>
<sequence length="59" mass="6555">MNLKYCDSFLAAEPTFCCAISFPFAAERLESAVHWVIVGTYLGGFGLIEICIIVEHIMI</sequence>